<feature type="domain" description="Tudor" evidence="8">
    <location>
        <begin position="377"/>
        <end position="435"/>
    </location>
</feature>
<comment type="subcellular location">
    <subcellularLocation>
        <location evidence="1 6">Nucleus</location>
    </subcellularLocation>
</comment>
<feature type="region of interest" description="Disordered" evidence="7">
    <location>
        <begin position="224"/>
        <end position="277"/>
    </location>
</feature>
<evidence type="ECO:0000256" key="2">
    <source>
        <dbReference type="ARBA" id="ARBA00008035"/>
    </source>
</evidence>
<dbReference type="Gene3D" id="2.30.30.140">
    <property type="match status" value="1"/>
</dbReference>
<feature type="region of interest" description="Disordered" evidence="7">
    <location>
        <begin position="1082"/>
        <end position="1109"/>
    </location>
</feature>
<dbReference type="STRING" id="3983.A0A2C9U9H1"/>
<evidence type="ECO:0000256" key="3">
    <source>
        <dbReference type="ARBA" id="ARBA00023015"/>
    </source>
</evidence>
<keyword evidence="10" id="KW-1185">Reference proteome</keyword>
<dbReference type="OrthoDB" id="435275at2759"/>
<feature type="compositionally biased region" description="Low complexity" evidence="7">
    <location>
        <begin position="62"/>
        <end position="71"/>
    </location>
</feature>
<feature type="region of interest" description="Disordered" evidence="7">
    <location>
        <begin position="330"/>
        <end position="361"/>
    </location>
</feature>
<sequence>MENRIGSSHEAEIPKKSRSLDLKSLYQSEGSKEVQTKNLKRKGGIDVSAVDKKHERKKSRKAVSVSSFRKVNGNGSKSLEEVYNGSLSSGSHDSKDSKDVLNQRSNHGSGFSNMSQTLEGSFIKIPRRKRGFVGRRKVENVIQLSKTAALCSGEVGNGDQVVKLTGKDTGKQVKPLKVKQKKASDEFKENGNAETNSGKDLEQEAERPDHLVVNSGDLSMEKSHTGQFVENNGDSSSRKSLRKRSRKRKGMVPDGKSVAKEAQPSIDSDKISDDLPDDEENLEENAARMLSSRFDPSCTGFSLNSKVSSLPSANGLSFLLSSGQEFTAHGSNDVSGSESASVDTAGRVLRPRKQHKEKGNSRKRRHYYEIFTGDLDAYWVLNRRIKVFWPLDQSWYYGLISDYDTVKKLHHVKYDDRDEEWINLQDERFKLLLLPSEVPGKRQRKRSAARVERSNGENGKLKRRKEKKRDLATEDDNYMGNYMDSEPIISWLARSSQRVKSSPFHASKKQKVSTLSLTSGPPSLTDDGVSRHEHLDGGSRNKDISNLSGNSGFPGRFAAGGRIEVSPLENPFHPKDNKLPLVYYRKRFRNSYSVPRHSFEANHVSTSLPESDTSLGPVGVSSGPLEKQHISLERLDPDEALEKLDTVEALWLTDVTGLLKLNVQLMESRRFRFELSFPVLSTCNYSFGTYHPWFFHALLLLQYGTLMTMWPRVHLEMLFVDNMVGLRFLLFEGCLKQAIAFVFQVLAVFHPPTEHRKFADLQLPVTSIKFKFSCIDDFRKQLVFAFYNFVEVKISKWMDLDSKLKKHCLLTEQLPLSECTYDNIRALQNGTSQLLSSSVCNVSSRIKGRIRRSRQCMSLVGVSRESTCINASPSSSSSDKSHRWFPPFALSFTAAPTFFLGLHLKLLMEHSVTRLSFHDHVSMEHPENSGSFLADDCSSGEDCSNKDSESTPENNCKASSRDIDYNEFISCSKTVPQAVDISVTSVGDWMKPSLKHHNSDVTVENSAIFKDPGKLGNDAVGSPQKLQFHHSESERCHLSPKPPVDRDKSGTGSHSLLNGITVEIPSFSQFDKHVDKELHGAQPSTDLSWNMNGGVIPSPNPTARRSTWHRNRNSSTSFGYLAHGWADGRVDFLQNNFGNGPKKPRTQVSYALPFGGFDYSSKNKGHLQKGFPQKRIRTANEKRSSDVSRGSERNLELLSCEANVLITLGDRGWRECGAHVVLELFDHNEWKLAVKISGITKYSYKAHQFLQPGSTNRFTHAMMWKGGKDWILEFPDRSQWALFKEMHEECYNRNIRAASVKNIPIPGVCLIEENDDNGIEVPFVRSSSKYFRQIETDIEMALDPMRVLYDMDSDDEQWMSKHRTFSEVSNSTWGISEDMFEKIVDMFEKAAYSQQCDRFTSDEIEDLMAGLGPMEVIKIIHEYWQQKRQRKGMPLIRHLQPPLWERYQHQVREWELAKSNTTLASHEKVAHVEKPPMFAFCLKPRGLEVPNKGSKHRSQRKISVTGQSNIFSGDHDGFHAYGRRLNGFAAGDEKAIYQGHNYEPFDDSPVPQISPRVFSPRDAGGKGYFSMSADRYERNHVQKLYRSKSKKPGAFMFPNDTQMVASYHQRMFDKRNRAHRWNIGYSEWPNQRYYHVDGPICHGSEHFDSSDLDEFRLRDASGAAKHALNMAKLKREKAQRLLYRADLAIHKAVVALMTAEAIKASSEDLNGDG</sequence>
<feature type="region of interest" description="Disordered" evidence="7">
    <location>
        <begin position="440"/>
        <end position="478"/>
    </location>
</feature>
<comment type="caution">
    <text evidence="9">The sequence shown here is derived from an EMBL/GenBank/DDBJ whole genome shotgun (WGS) entry which is preliminary data.</text>
</comment>
<keyword evidence="3 6" id="KW-0805">Transcription regulation</keyword>
<feature type="compositionally biased region" description="Basic and acidic residues" evidence="7">
    <location>
        <begin position="528"/>
        <end position="543"/>
    </location>
</feature>
<reference evidence="10" key="1">
    <citation type="journal article" date="2016" name="Nat. Biotechnol.">
        <title>Sequencing wild and cultivated cassava and related species reveals extensive interspecific hybridization and genetic diversity.</title>
        <authorList>
            <person name="Bredeson J.V."/>
            <person name="Lyons J.B."/>
            <person name="Prochnik S.E."/>
            <person name="Wu G.A."/>
            <person name="Ha C.M."/>
            <person name="Edsinger-Gonzales E."/>
            <person name="Grimwood J."/>
            <person name="Schmutz J."/>
            <person name="Rabbi I.Y."/>
            <person name="Egesi C."/>
            <person name="Nauluvula P."/>
            <person name="Lebot V."/>
            <person name="Ndunguru J."/>
            <person name="Mkamilo G."/>
            <person name="Bart R.S."/>
            <person name="Setter T.L."/>
            <person name="Gleadow R.M."/>
            <person name="Kulakow P."/>
            <person name="Ferguson M.E."/>
            <person name="Rounsley S."/>
            <person name="Rokhsar D.S."/>
        </authorList>
    </citation>
    <scope>NUCLEOTIDE SEQUENCE [LARGE SCALE GENOMIC DNA]</scope>
    <source>
        <strain evidence="10">cv. AM560-2</strain>
    </source>
</reference>
<feature type="compositionally biased region" description="Low complexity" evidence="7">
    <location>
        <begin position="513"/>
        <end position="525"/>
    </location>
</feature>
<feature type="compositionally biased region" description="Polar residues" evidence="7">
    <location>
        <begin position="225"/>
        <end position="234"/>
    </location>
</feature>
<evidence type="ECO:0000256" key="6">
    <source>
        <dbReference type="RuleBase" id="RU361124"/>
    </source>
</evidence>
<proteinExistence type="inferred from homology"/>
<dbReference type="OMA" id="DSFNGRH"/>
<dbReference type="GO" id="GO:0006357">
    <property type="term" value="P:regulation of transcription by RNA polymerase II"/>
    <property type="evidence" value="ECO:0000318"/>
    <property type="project" value="GO_Central"/>
</dbReference>
<name>A0A2C9U9H1_MANES</name>
<feature type="region of interest" description="Disordered" evidence="7">
    <location>
        <begin position="165"/>
        <end position="207"/>
    </location>
</feature>
<feature type="region of interest" description="Disordered" evidence="7">
    <location>
        <begin position="502"/>
        <end position="549"/>
    </location>
</feature>
<dbReference type="GO" id="GO:0035267">
    <property type="term" value="C:NuA4 histone acetyltransferase complex"/>
    <property type="evidence" value="ECO:0007669"/>
    <property type="project" value="InterPro"/>
</dbReference>
<evidence type="ECO:0000313" key="9">
    <source>
        <dbReference type="EMBL" id="OAY26707.1"/>
    </source>
</evidence>
<dbReference type="InterPro" id="IPR024943">
    <property type="entry name" value="Enhancer_polycomb"/>
</dbReference>
<feature type="compositionally biased region" description="Basic and acidic residues" evidence="7">
    <location>
        <begin position="1029"/>
        <end position="1049"/>
    </location>
</feature>
<feature type="compositionally biased region" description="Polar residues" evidence="7">
    <location>
        <begin position="102"/>
        <end position="119"/>
    </location>
</feature>
<feature type="compositionally biased region" description="Polar residues" evidence="7">
    <location>
        <begin position="330"/>
        <end position="342"/>
    </location>
</feature>
<protein>
    <recommendedName>
        <fullName evidence="6">Enhancer of polycomb-like protein</fullName>
    </recommendedName>
</protein>
<dbReference type="EMBL" id="CM004402">
    <property type="protein sequence ID" value="OAY26707.1"/>
    <property type="molecule type" value="Genomic_DNA"/>
</dbReference>
<evidence type="ECO:0000313" key="10">
    <source>
        <dbReference type="Proteomes" id="UP000091857"/>
    </source>
</evidence>
<feature type="compositionally biased region" description="Basic residues" evidence="7">
    <location>
        <begin position="349"/>
        <end position="361"/>
    </location>
</feature>
<keyword evidence="4 6" id="KW-0804">Transcription</keyword>
<organism evidence="9 10">
    <name type="scientific">Manihot esculenta</name>
    <name type="common">Cassava</name>
    <name type="synonym">Jatropha manihot</name>
    <dbReference type="NCBI Taxonomy" id="3983"/>
    <lineage>
        <taxon>Eukaryota</taxon>
        <taxon>Viridiplantae</taxon>
        <taxon>Streptophyta</taxon>
        <taxon>Embryophyta</taxon>
        <taxon>Tracheophyta</taxon>
        <taxon>Spermatophyta</taxon>
        <taxon>Magnoliopsida</taxon>
        <taxon>eudicotyledons</taxon>
        <taxon>Gunneridae</taxon>
        <taxon>Pentapetalae</taxon>
        <taxon>rosids</taxon>
        <taxon>fabids</taxon>
        <taxon>Malpighiales</taxon>
        <taxon>Euphorbiaceae</taxon>
        <taxon>Crotonoideae</taxon>
        <taxon>Manihoteae</taxon>
        <taxon>Manihot</taxon>
    </lineage>
</organism>
<feature type="compositionally biased region" description="Basic and acidic residues" evidence="7">
    <location>
        <begin position="1"/>
        <end position="21"/>
    </location>
</feature>
<dbReference type="Pfam" id="PF10513">
    <property type="entry name" value="EPL1"/>
    <property type="match status" value="1"/>
</dbReference>
<gene>
    <name evidence="9" type="ORF">MANES_16G068600v8</name>
</gene>
<dbReference type="CDD" id="cd20404">
    <property type="entry name" value="Tudor_Agenet_AtEML-like"/>
    <property type="match status" value="1"/>
</dbReference>
<dbReference type="Proteomes" id="UP000091857">
    <property type="component" value="Chromosome 16"/>
</dbReference>
<feature type="region of interest" description="Disordered" evidence="7">
    <location>
        <begin position="1027"/>
        <end position="1055"/>
    </location>
</feature>
<dbReference type="PANTHER" id="PTHR14898">
    <property type="entry name" value="ENHANCER OF POLYCOMB"/>
    <property type="match status" value="1"/>
</dbReference>
<evidence type="ECO:0000259" key="8">
    <source>
        <dbReference type="SMART" id="SM00333"/>
    </source>
</evidence>
<evidence type="ECO:0000256" key="4">
    <source>
        <dbReference type="ARBA" id="ARBA00023163"/>
    </source>
</evidence>
<feature type="compositionally biased region" description="Basic and acidic residues" evidence="7">
    <location>
        <begin position="92"/>
        <end position="101"/>
    </location>
</feature>
<dbReference type="InterPro" id="IPR019542">
    <property type="entry name" value="Enhancer_polycomb-like_N"/>
</dbReference>
<keyword evidence="5 6" id="KW-0539">Nucleus</keyword>
<evidence type="ECO:0000256" key="5">
    <source>
        <dbReference type="ARBA" id="ARBA00023242"/>
    </source>
</evidence>
<dbReference type="GO" id="GO:0005634">
    <property type="term" value="C:nucleus"/>
    <property type="evidence" value="ECO:0007669"/>
    <property type="project" value="UniProtKB-SubCell"/>
</dbReference>
<comment type="similarity">
    <text evidence="2 6">Belongs to the enhancer of polycomb family.</text>
</comment>
<evidence type="ECO:0000256" key="1">
    <source>
        <dbReference type="ARBA" id="ARBA00004123"/>
    </source>
</evidence>
<dbReference type="SMART" id="SM00333">
    <property type="entry name" value="TUDOR"/>
    <property type="match status" value="1"/>
</dbReference>
<accession>A0A2C9U9H1</accession>
<dbReference type="InterPro" id="IPR002999">
    <property type="entry name" value="Tudor"/>
</dbReference>
<feature type="region of interest" description="Disordered" evidence="7">
    <location>
        <begin position="1"/>
        <end position="120"/>
    </location>
</feature>
<feature type="compositionally biased region" description="Polar residues" evidence="7">
    <location>
        <begin position="1082"/>
        <end position="1091"/>
    </location>
</feature>
<feature type="compositionally biased region" description="Basic residues" evidence="7">
    <location>
        <begin position="239"/>
        <end position="250"/>
    </location>
</feature>
<dbReference type="Gramene" id="Manes.16G068600.3.v8.1">
    <property type="protein sequence ID" value="Manes.16G068600.3.v8.1.CDS"/>
    <property type="gene ID" value="Manes.16G068600.v8.1"/>
</dbReference>
<evidence type="ECO:0000256" key="7">
    <source>
        <dbReference type="SAM" id="MobiDB-lite"/>
    </source>
</evidence>
<feature type="compositionally biased region" description="Basic and acidic residues" evidence="7">
    <location>
        <begin position="182"/>
        <end position="207"/>
    </location>
</feature>